<feature type="transmembrane region" description="Helical" evidence="9">
    <location>
        <begin position="310"/>
        <end position="328"/>
    </location>
</feature>
<keyword evidence="5 9" id="KW-1133">Transmembrane helix</keyword>
<dbReference type="EMBL" id="CP035037">
    <property type="protein sequence ID" value="QAB17232.1"/>
    <property type="molecule type" value="Genomic_DNA"/>
</dbReference>
<dbReference type="SUPFAM" id="SSF52266">
    <property type="entry name" value="SGNH hydrolase"/>
    <property type="match status" value="1"/>
</dbReference>
<evidence type="ECO:0000256" key="3">
    <source>
        <dbReference type="ARBA" id="ARBA00022679"/>
    </source>
</evidence>
<feature type="transmembrane region" description="Helical" evidence="9">
    <location>
        <begin position="178"/>
        <end position="197"/>
    </location>
</feature>
<feature type="transmembrane region" description="Helical" evidence="9">
    <location>
        <begin position="83"/>
        <end position="102"/>
    </location>
</feature>
<dbReference type="Pfam" id="PF01757">
    <property type="entry name" value="Acyl_transf_3"/>
    <property type="match status" value="1"/>
</dbReference>
<name>A0ABX5QDU6_9MICO</name>
<feature type="transmembrane region" description="Helical" evidence="9">
    <location>
        <begin position="41"/>
        <end position="62"/>
    </location>
</feature>
<dbReference type="PANTHER" id="PTHR23028">
    <property type="entry name" value="ACETYLTRANSFERASE"/>
    <property type="match status" value="1"/>
</dbReference>
<dbReference type="RefSeq" id="WP_128386444.1">
    <property type="nucleotide sequence ID" value="NZ_CP035037.1"/>
</dbReference>
<evidence type="ECO:0000256" key="7">
    <source>
        <dbReference type="ARBA" id="ARBA00023315"/>
    </source>
</evidence>
<dbReference type="PANTHER" id="PTHR23028:SF53">
    <property type="entry name" value="ACYL_TRANSF_3 DOMAIN-CONTAINING PROTEIN"/>
    <property type="match status" value="1"/>
</dbReference>
<evidence type="ECO:0000256" key="5">
    <source>
        <dbReference type="ARBA" id="ARBA00022989"/>
    </source>
</evidence>
<evidence type="ECO:0000256" key="9">
    <source>
        <dbReference type="SAM" id="Phobius"/>
    </source>
</evidence>
<dbReference type="InterPro" id="IPR002656">
    <property type="entry name" value="Acyl_transf_3_dom"/>
</dbReference>
<organism evidence="11 12">
    <name type="scientific">Leucobacter muris</name>
    <dbReference type="NCBI Taxonomy" id="1935379"/>
    <lineage>
        <taxon>Bacteria</taxon>
        <taxon>Bacillati</taxon>
        <taxon>Actinomycetota</taxon>
        <taxon>Actinomycetes</taxon>
        <taxon>Micrococcales</taxon>
        <taxon>Microbacteriaceae</taxon>
        <taxon>Leucobacter</taxon>
    </lineage>
</organism>
<dbReference type="InterPro" id="IPR036514">
    <property type="entry name" value="SGNH_hydro_sf"/>
</dbReference>
<sequence>MPQPQTRPAPRTVRFGGLDGLRAIAVGLVLCYHLFPPLLPGGFLGVDVFFVMSGFLITSLLLREYELGGRIRLGAFWRRRARRLLPALGLVLLVSTALALPVGGDLLVGIGQQIAGAAFFVSNWVFIANGADYFARDTPELFRNMWSLAIEEQFYIVLPLVVLLLVRLRSRPSRAIPLAALGLASAALMFELSRAGVDPTRIYFGSDSHTFGLLLGAAMAAVLHRPEASEVLNPGPLRQLAAAAAALAGLAVLGWLAATLSEGSPASFQWGFQLATAAALLVVWAVTRPGAWIGRALDAPPLRWVGERSYGIYLWHWPLLLICAGALGPDLEWLVAPLALAATVLAAALSYRFVEQPVRRFGLRRSLRMLVRVGDHTPRRRFVAIGLAAVVAVAAPAAVVAIVTAPQQSSAAEAIARGQEALEHSRAAQQADEGRSGRGERSEGASETGKTENPAPGKGSGGGAKEQSAEPAPLSPDGRDLVAVGDSVMLASLPELEAAYPGISIDAAVSRGMGTGAEIVTGLSSQGSLRGVLVVGLGTNGPVQAEDLDTIRASAGTRPVVLVNAHADRDWIPGVNQLLTDYAAAHRGVVVADWTGSVTGVPDALAGDDIHPNPSGGEIYAGSVQRALEELQSPGEGIGFGLPRR</sequence>
<keyword evidence="12" id="KW-1185">Reference proteome</keyword>
<feature type="compositionally biased region" description="Basic and acidic residues" evidence="8">
    <location>
        <begin position="420"/>
        <end position="444"/>
    </location>
</feature>
<feature type="transmembrane region" description="Helical" evidence="9">
    <location>
        <begin position="382"/>
        <end position="403"/>
    </location>
</feature>
<evidence type="ECO:0000259" key="10">
    <source>
        <dbReference type="Pfam" id="PF01757"/>
    </source>
</evidence>
<gene>
    <name evidence="11" type="ORF">Leucomu_04190</name>
</gene>
<keyword evidence="6 9" id="KW-0472">Membrane</keyword>
<accession>A0ABX5QDU6</accession>
<feature type="transmembrane region" description="Helical" evidence="9">
    <location>
        <begin position="334"/>
        <end position="354"/>
    </location>
</feature>
<keyword evidence="4 9" id="KW-0812">Transmembrane</keyword>
<evidence type="ECO:0000313" key="12">
    <source>
        <dbReference type="Proteomes" id="UP000285768"/>
    </source>
</evidence>
<keyword evidence="3" id="KW-0808">Transferase</keyword>
<dbReference type="InterPro" id="IPR050879">
    <property type="entry name" value="Acyltransferase_3"/>
</dbReference>
<keyword evidence="7" id="KW-0012">Acyltransferase</keyword>
<evidence type="ECO:0000256" key="1">
    <source>
        <dbReference type="ARBA" id="ARBA00004651"/>
    </source>
</evidence>
<evidence type="ECO:0000256" key="4">
    <source>
        <dbReference type="ARBA" id="ARBA00022692"/>
    </source>
</evidence>
<feature type="transmembrane region" description="Helical" evidence="9">
    <location>
        <begin position="12"/>
        <end position="35"/>
    </location>
</feature>
<keyword evidence="2" id="KW-1003">Cell membrane</keyword>
<dbReference type="Proteomes" id="UP000285768">
    <property type="component" value="Chromosome"/>
</dbReference>
<evidence type="ECO:0000256" key="8">
    <source>
        <dbReference type="SAM" id="MobiDB-lite"/>
    </source>
</evidence>
<feature type="transmembrane region" description="Helical" evidence="9">
    <location>
        <begin position="209"/>
        <end position="228"/>
    </location>
</feature>
<comment type="subcellular location">
    <subcellularLocation>
        <location evidence="1">Cell membrane</location>
        <topology evidence="1">Multi-pass membrane protein</topology>
    </subcellularLocation>
</comment>
<proteinExistence type="predicted"/>
<dbReference type="Gene3D" id="3.40.50.1110">
    <property type="entry name" value="SGNH hydrolase"/>
    <property type="match status" value="1"/>
</dbReference>
<reference evidence="11 12" key="1">
    <citation type="submission" date="2019-01" db="EMBL/GenBank/DDBJ databases">
        <title>Leucobacter muris sp. nov. isolated from the nose of a laboratory mouse.</title>
        <authorList>
            <person name="Benga L."/>
            <person name="Sproeer C."/>
            <person name="Schumann P."/>
            <person name="Verbarg S."/>
            <person name="Bunk B."/>
            <person name="Engelhardt E."/>
            <person name="Benten P.M."/>
            <person name="Sager M."/>
        </authorList>
    </citation>
    <scope>NUCLEOTIDE SEQUENCE [LARGE SCALE GENOMIC DNA]</scope>
    <source>
        <strain evidence="11 12">DSM 101948</strain>
    </source>
</reference>
<feature type="transmembrane region" description="Helical" evidence="9">
    <location>
        <begin position="240"/>
        <end position="258"/>
    </location>
</feature>
<protein>
    <submittedName>
        <fullName evidence="11">Acetyltransferase</fullName>
    </submittedName>
</protein>
<evidence type="ECO:0000256" key="6">
    <source>
        <dbReference type="ARBA" id="ARBA00023136"/>
    </source>
</evidence>
<feature type="domain" description="Acyltransferase 3" evidence="10">
    <location>
        <begin position="17"/>
        <end position="351"/>
    </location>
</feature>
<dbReference type="CDD" id="cd01840">
    <property type="entry name" value="SGNH_hydrolase_yrhL_like"/>
    <property type="match status" value="1"/>
</dbReference>
<feature type="region of interest" description="Disordered" evidence="8">
    <location>
        <begin position="415"/>
        <end position="480"/>
    </location>
</feature>
<feature type="transmembrane region" description="Helical" evidence="9">
    <location>
        <begin position="270"/>
        <end position="289"/>
    </location>
</feature>
<evidence type="ECO:0000256" key="2">
    <source>
        <dbReference type="ARBA" id="ARBA00022475"/>
    </source>
</evidence>
<evidence type="ECO:0000313" key="11">
    <source>
        <dbReference type="EMBL" id="QAB17232.1"/>
    </source>
</evidence>